<reference evidence="2" key="1">
    <citation type="submission" date="2015-07" db="EMBL/GenBank/DDBJ databases">
        <title>Adaptation to a free-living lifestyle via gene acquisitions in the diplomonad Trepomonas sp. PC1.</title>
        <authorList>
            <person name="Xu F."/>
            <person name="Jerlstrom-Hultqvist J."/>
            <person name="Kolisko M."/>
            <person name="Simpson A.G.B."/>
            <person name="Roger A.J."/>
            <person name="Svard S.G."/>
            <person name="Andersson J.O."/>
        </authorList>
    </citation>
    <scope>NUCLEOTIDE SEQUENCE</scope>
    <source>
        <strain evidence="2">PC1</strain>
    </source>
</reference>
<dbReference type="SUPFAM" id="SSF52058">
    <property type="entry name" value="L domain-like"/>
    <property type="match status" value="1"/>
</dbReference>
<keyword evidence="1" id="KW-0175">Coiled coil</keyword>
<gene>
    <name evidence="2" type="ORF">TPC1_14820</name>
</gene>
<dbReference type="InterPro" id="IPR032675">
    <property type="entry name" value="LRR_dom_sf"/>
</dbReference>
<feature type="coiled-coil region" evidence="1">
    <location>
        <begin position="229"/>
        <end position="263"/>
    </location>
</feature>
<feature type="non-terminal residue" evidence="2">
    <location>
        <position position="313"/>
    </location>
</feature>
<proteinExistence type="predicted"/>
<organism evidence="2">
    <name type="scientific">Trepomonas sp. PC1</name>
    <dbReference type="NCBI Taxonomy" id="1076344"/>
    <lineage>
        <taxon>Eukaryota</taxon>
        <taxon>Metamonada</taxon>
        <taxon>Diplomonadida</taxon>
        <taxon>Hexamitidae</taxon>
        <taxon>Hexamitinae</taxon>
        <taxon>Trepomonas</taxon>
    </lineage>
</organism>
<evidence type="ECO:0000313" key="2">
    <source>
        <dbReference type="EMBL" id="JAP93039.1"/>
    </source>
</evidence>
<sequence length="313" mass="36088">SFQKPISIKVLKQVFPQYTTTDTLIQHISTTTVIDLSNMQLTSAEGLDMLSELVSANLSNNQIQELNTLTIELLQNLKILNLYNNQLFKIPDMSQSAIEELNIAFNPIHELNYDFLPRGLKQISISGLEAQKQVILQRFPSVQFVESPKPAQVKKQNQVEQNLHLDAVSAQLKFLAEENQTQTQKNQQKLKTLTQTQTKTVQKQINIKQPLQKINKAAQKPASQVDLQKAETSEQLKKIDLLKDQLNSQYQAALDEISGMQIDNFNQKIEKIIKESRERMEQNKWEGIVEEVKLQEIDYEREMELLRELDEEM</sequence>
<evidence type="ECO:0008006" key="3">
    <source>
        <dbReference type="Google" id="ProtNLM"/>
    </source>
</evidence>
<dbReference type="Gene3D" id="3.80.10.10">
    <property type="entry name" value="Ribonuclease Inhibitor"/>
    <property type="match status" value="1"/>
</dbReference>
<protein>
    <recommendedName>
        <fullName evidence="3">Leucine rich repeat-containing protein</fullName>
    </recommendedName>
</protein>
<name>A0A146KCE3_9EUKA</name>
<accession>A0A146KCE3</accession>
<dbReference type="AlphaFoldDB" id="A0A146KCE3"/>
<evidence type="ECO:0000256" key="1">
    <source>
        <dbReference type="SAM" id="Coils"/>
    </source>
</evidence>
<dbReference type="InterPro" id="IPR001611">
    <property type="entry name" value="Leu-rich_rpt"/>
</dbReference>
<feature type="non-terminal residue" evidence="2">
    <location>
        <position position="1"/>
    </location>
</feature>
<dbReference type="PROSITE" id="PS51450">
    <property type="entry name" value="LRR"/>
    <property type="match status" value="1"/>
</dbReference>
<dbReference type="EMBL" id="GDID01003567">
    <property type="protein sequence ID" value="JAP93039.1"/>
    <property type="molecule type" value="Transcribed_RNA"/>
</dbReference>